<dbReference type="EMBL" id="VSSQ01093204">
    <property type="protein sequence ID" value="MPN38143.1"/>
    <property type="molecule type" value="Genomic_DNA"/>
</dbReference>
<dbReference type="Pfam" id="PF07065">
    <property type="entry name" value="D123"/>
    <property type="match status" value="1"/>
</dbReference>
<sequence>MANVVIDIYLNGDNEVGVIDLNPWGEPTDPLLLHSFDRDWSAVTGIVLMPAPTRISGDVAVSF</sequence>
<evidence type="ECO:0000313" key="1">
    <source>
        <dbReference type="EMBL" id="MPN38143.1"/>
    </source>
</evidence>
<dbReference type="AlphaFoldDB" id="A0A645HRY6"/>
<reference evidence="1" key="1">
    <citation type="submission" date="2019-08" db="EMBL/GenBank/DDBJ databases">
        <authorList>
            <person name="Kucharzyk K."/>
            <person name="Murdoch R.W."/>
            <person name="Higgins S."/>
            <person name="Loffler F."/>
        </authorList>
    </citation>
    <scope>NUCLEOTIDE SEQUENCE</scope>
</reference>
<name>A0A645HRY6_9ZZZZ</name>
<gene>
    <name evidence="1" type="ORF">SDC9_185667</name>
</gene>
<comment type="caution">
    <text evidence="1">The sequence shown here is derived from an EMBL/GenBank/DDBJ whole genome shotgun (WGS) entry which is preliminary data.</text>
</comment>
<organism evidence="1">
    <name type="scientific">bioreactor metagenome</name>
    <dbReference type="NCBI Taxonomy" id="1076179"/>
    <lineage>
        <taxon>unclassified sequences</taxon>
        <taxon>metagenomes</taxon>
        <taxon>ecological metagenomes</taxon>
    </lineage>
</organism>
<protein>
    <submittedName>
        <fullName evidence="1">Uncharacterized protein</fullName>
    </submittedName>
</protein>
<proteinExistence type="predicted"/>
<accession>A0A645HRY6</accession>
<dbReference type="InterPro" id="IPR009772">
    <property type="entry name" value="CDC123"/>
</dbReference>